<dbReference type="InterPro" id="IPR029033">
    <property type="entry name" value="His_PPase_superfam"/>
</dbReference>
<dbReference type="PATRIC" id="fig|229920.5.peg.1416"/>
<feature type="binding site" evidence="2">
    <location>
        <position position="58"/>
    </location>
    <ligand>
        <name>substrate</name>
    </ligand>
</feature>
<dbReference type="PANTHER" id="PTHR48100:SF59">
    <property type="entry name" value="ADENOSYLCOBALAMIN_ALPHA-RIBAZOLE PHOSPHATASE"/>
    <property type="match status" value="1"/>
</dbReference>
<dbReference type="InterPro" id="IPR050275">
    <property type="entry name" value="PGM_Phosphatase"/>
</dbReference>
<feature type="active site" description="Proton donor/acceptor" evidence="1">
    <location>
        <position position="82"/>
    </location>
</feature>
<comment type="caution">
    <text evidence="3">The sequence shown here is derived from an EMBL/GenBank/DDBJ whole genome shotgun (WGS) entry which is preliminary data.</text>
</comment>
<evidence type="ECO:0000256" key="2">
    <source>
        <dbReference type="PIRSR" id="PIRSR613078-2"/>
    </source>
</evidence>
<dbReference type="PANTHER" id="PTHR48100">
    <property type="entry name" value="BROAD-SPECIFICITY PHOSPHATASE YOR283W-RELATED"/>
    <property type="match status" value="1"/>
</dbReference>
<evidence type="ECO:0000256" key="1">
    <source>
        <dbReference type="PIRSR" id="PIRSR613078-1"/>
    </source>
</evidence>
<dbReference type="OrthoDB" id="9782128at2"/>
<sequence length="217" mass="23765">MPALILARHGETDVIGKRLTGRITGIHLNANGRNQANRLAKALEGVKIGAIFSSPLERAMETARPLSESCGIPISPHSGLTEINFGAWQGKQYKQLQKLKLWEVIHSIPSKVTFPAGESFIEAQQRMVASLDEILSAMGENDLAICFSHCDPIRLAVAYYLNMGLDDFQRLSIEPASLSLISVRDGKPHLGPINFTPWDIRALVHLTGADGRSTDEE</sequence>
<feature type="active site" description="Tele-phosphohistidine intermediate" evidence="1">
    <location>
        <position position="9"/>
    </location>
</feature>
<dbReference type="GO" id="GO:0005737">
    <property type="term" value="C:cytoplasm"/>
    <property type="evidence" value="ECO:0007669"/>
    <property type="project" value="TreeGrafter"/>
</dbReference>
<gene>
    <name evidence="3" type="ORF">ADM99_07245</name>
</gene>
<evidence type="ECO:0000313" key="4">
    <source>
        <dbReference type="Proteomes" id="UP000050430"/>
    </source>
</evidence>
<dbReference type="GO" id="GO:0016791">
    <property type="term" value="F:phosphatase activity"/>
    <property type="evidence" value="ECO:0007669"/>
    <property type="project" value="TreeGrafter"/>
</dbReference>
<dbReference type="RefSeq" id="WP_062421042.1">
    <property type="nucleotide sequence ID" value="NZ_BBYA01000008.1"/>
</dbReference>
<dbReference type="CDD" id="cd07067">
    <property type="entry name" value="HP_PGM_like"/>
    <property type="match status" value="1"/>
</dbReference>
<evidence type="ECO:0008006" key="5">
    <source>
        <dbReference type="Google" id="ProtNLM"/>
    </source>
</evidence>
<reference evidence="3 4" key="1">
    <citation type="submission" date="2015-07" db="EMBL/GenBank/DDBJ databases">
        <title>Genome sequence of Leptolinea tardivitalis DSM 16556.</title>
        <authorList>
            <person name="Hemp J."/>
            <person name="Ward L.M."/>
            <person name="Pace L.A."/>
            <person name="Fischer W.W."/>
        </authorList>
    </citation>
    <scope>NUCLEOTIDE SEQUENCE [LARGE SCALE GENOMIC DNA]</scope>
    <source>
        <strain evidence="3 4">YMTK-2</strain>
    </source>
</reference>
<dbReference type="AlphaFoldDB" id="A0A0P6X0R0"/>
<evidence type="ECO:0000313" key="3">
    <source>
        <dbReference type="EMBL" id="KPL72845.1"/>
    </source>
</evidence>
<keyword evidence="4" id="KW-1185">Reference proteome</keyword>
<protein>
    <recommendedName>
        <fullName evidence="5">Phosphoglycerate mutase</fullName>
    </recommendedName>
</protein>
<dbReference type="Gene3D" id="3.40.50.1240">
    <property type="entry name" value="Phosphoglycerate mutase-like"/>
    <property type="match status" value="1"/>
</dbReference>
<dbReference type="Pfam" id="PF00300">
    <property type="entry name" value="His_Phos_1"/>
    <property type="match status" value="1"/>
</dbReference>
<proteinExistence type="predicted"/>
<dbReference type="SMART" id="SM00855">
    <property type="entry name" value="PGAM"/>
    <property type="match status" value="1"/>
</dbReference>
<dbReference type="InterPro" id="IPR013078">
    <property type="entry name" value="His_Pase_superF_clade-1"/>
</dbReference>
<name>A0A0P6X0R0_9CHLR</name>
<dbReference type="STRING" id="229920.ADM99_07245"/>
<accession>A0A0P6X0R0</accession>
<dbReference type="EMBL" id="LGCK01000007">
    <property type="protein sequence ID" value="KPL72845.1"/>
    <property type="molecule type" value="Genomic_DNA"/>
</dbReference>
<dbReference type="Proteomes" id="UP000050430">
    <property type="component" value="Unassembled WGS sequence"/>
</dbReference>
<dbReference type="SUPFAM" id="SSF53254">
    <property type="entry name" value="Phosphoglycerate mutase-like"/>
    <property type="match status" value="1"/>
</dbReference>
<organism evidence="3 4">
    <name type="scientific">Leptolinea tardivitalis</name>
    <dbReference type="NCBI Taxonomy" id="229920"/>
    <lineage>
        <taxon>Bacteria</taxon>
        <taxon>Bacillati</taxon>
        <taxon>Chloroflexota</taxon>
        <taxon>Anaerolineae</taxon>
        <taxon>Anaerolineales</taxon>
        <taxon>Anaerolineaceae</taxon>
        <taxon>Leptolinea</taxon>
    </lineage>
</organism>